<dbReference type="HOGENOM" id="CLU_2400353_0_0_1"/>
<name>A0A0D0E1R6_9AGAM</name>
<proteinExistence type="predicted"/>
<keyword evidence="2" id="KW-1185">Reference proteome</keyword>
<dbReference type="EMBL" id="KN825497">
    <property type="protein sequence ID" value="KIK90585.1"/>
    <property type="molecule type" value="Genomic_DNA"/>
</dbReference>
<reference evidence="2" key="2">
    <citation type="submission" date="2015-01" db="EMBL/GenBank/DDBJ databases">
        <title>Evolutionary Origins and Diversification of the Mycorrhizal Mutualists.</title>
        <authorList>
            <consortium name="DOE Joint Genome Institute"/>
            <consortium name="Mycorrhizal Genomics Consortium"/>
            <person name="Kohler A."/>
            <person name="Kuo A."/>
            <person name="Nagy L.G."/>
            <person name="Floudas D."/>
            <person name="Copeland A."/>
            <person name="Barry K.W."/>
            <person name="Cichocki N."/>
            <person name="Veneault-Fourrey C."/>
            <person name="LaButti K."/>
            <person name="Lindquist E.A."/>
            <person name="Lipzen A."/>
            <person name="Lundell T."/>
            <person name="Morin E."/>
            <person name="Murat C."/>
            <person name="Riley R."/>
            <person name="Ohm R."/>
            <person name="Sun H."/>
            <person name="Tunlid A."/>
            <person name="Henrissat B."/>
            <person name="Grigoriev I.V."/>
            <person name="Hibbett D.S."/>
            <person name="Martin F."/>
        </authorList>
    </citation>
    <scope>NUCLEOTIDE SEQUENCE [LARGE SCALE GENOMIC DNA]</scope>
    <source>
        <strain evidence="2">Ve08.2h10</strain>
    </source>
</reference>
<protein>
    <submittedName>
        <fullName evidence="1">Uncharacterized protein</fullName>
    </submittedName>
</protein>
<dbReference type="InParanoid" id="A0A0D0E1R6"/>
<evidence type="ECO:0000313" key="2">
    <source>
        <dbReference type="Proteomes" id="UP000054538"/>
    </source>
</evidence>
<sequence length="93" mass="10520">MVDIKNSRITHLNTWTIPSEELIYTVDDDGRSYRMAGITQVPERATHSMVTSSIGSVWFNRSFITIRSQLFGRCLIPTKVQSDQGETNETLAV</sequence>
<dbReference type="Proteomes" id="UP000054538">
    <property type="component" value="Unassembled WGS sequence"/>
</dbReference>
<evidence type="ECO:0000313" key="1">
    <source>
        <dbReference type="EMBL" id="KIK90585.1"/>
    </source>
</evidence>
<accession>A0A0D0E1R6</accession>
<organism evidence="1 2">
    <name type="scientific">Paxillus rubicundulus Ve08.2h10</name>
    <dbReference type="NCBI Taxonomy" id="930991"/>
    <lineage>
        <taxon>Eukaryota</taxon>
        <taxon>Fungi</taxon>
        <taxon>Dikarya</taxon>
        <taxon>Basidiomycota</taxon>
        <taxon>Agaricomycotina</taxon>
        <taxon>Agaricomycetes</taxon>
        <taxon>Agaricomycetidae</taxon>
        <taxon>Boletales</taxon>
        <taxon>Paxilineae</taxon>
        <taxon>Paxillaceae</taxon>
        <taxon>Paxillus</taxon>
    </lineage>
</organism>
<reference evidence="1 2" key="1">
    <citation type="submission" date="2014-04" db="EMBL/GenBank/DDBJ databases">
        <authorList>
            <consortium name="DOE Joint Genome Institute"/>
            <person name="Kuo A."/>
            <person name="Kohler A."/>
            <person name="Jargeat P."/>
            <person name="Nagy L.G."/>
            <person name="Floudas D."/>
            <person name="Copeland A."/>
            <person name="Barry K.W."/>
            <person name="Cichocki N."/>
            <person name="Veneault-Fourrey C."/>
            <person name="LaButti K."/>
            <person name="Lindquist E.A."/>
            <person name="Lipzen A."/>
            <person name="Lundell T."/>
            <person name="Morin E."/>
            <person name="Murat C."/>
            <person name="Sun H."/>
            <person name="Tunlid A."/>
            <person name="Henrissat B."/>
            <person name="Grigoriev I.V."/>
            <person name="Hibbett D.S."/>
            <person name="Martin F."/>
            <person name="Nordberg H.P."/>
            <person name="Cantor M.N."/>
            <person name="Hua S.X."/>
        </authorList>
    </citation>
    <scope>NUCLEOTIDE SEQUENCE [LARGE SCALE GENOMIC DNA]</scope>
    <source>
        <strain evidence="1 2">Ve08.2h10</strain>
    </source>
</reference>
<gene>
    <name evidence="1" type="ORF">PAXRUDRAFT_673140</name>
</gene>
<dbReference type="AlphaFoldDB" id="A0A0D0E1R6"/>